<proteinExistence type="inferred from homology"/>
<organism evidence="5 6">
    <name type="scientific">Pseudoponticoccus marisrubri</name>
    <dbReference type="NCBI Taxonomy" id="1685382"/>
    <lineage>
        <taxon>Bacteria</taxon>
        <taxon>Pseudomonadati</taxon>
        <taxon>Pseudomonadota</taxon>
        <taxon>Alphaproteobacteria</taxon>
        <taxon>Rhodobacterales</taxon>
        <taxon>Roseobacteraceae</taxon>
        <taxon>Pseudoponticoccus</taxon>
    </lineage>
</organism>
<reference evidence="5 6" key="1">
    <citation type="submission" date="2015-12" db="EMBL/GenBank/DDBJ databases">
        <authorList>
            <person name="Shamseldin A."/>
            <person name="Moawad H."/>
            <person name="Abd El-Rahim W.M."/>
            <person name="Sadowsky M.J."/>
        </authorList>
    </citation>
    <scope>NUCLEOTIDE SEQUENCE [LARGE SCALE GENOMIC DNA]</scope>
    <source>
        <strain evidence="5 6">SJ5A-1</strain>
    </source>
</reference>
<protein>
    <recommendedName>
        <fullName evidence="7">Dihydrodipicolinate synthase family protein</fullName>
    </recommendedName>
</protein>
<feature type="binding site" evidence="4">
    <location>
        <position position="213"/>
    </location>
    <ligand>
        <name>pyruvate</name>
        <dbReference type="ChEBI" id="CHEBI:15361"/>
    </ligand>
</feature>
<evidence type="ECO:0000256" key="2">
    <source>
        <dbReference type="ARBA" id="ARBA00023239"/>
    </source>
</evidence>
<dbReference type="AlphaFoldDB" id="A0A0W7WJZ4"/>
<dbReference type="SUPFAM" id="SSF51569">
    <property type="entry name" value="Aldolase"/>
    <property type="match status" value="1"/>
</dbReference>
<evidence type="ECO:0000256" key="4">
    <source>
        <dbReference type="PIRSR" id="PIRSR001365-2"/>
    </source>
</evidence>
<dbReference type="Proteomes" id="UP000054396">
    <property type="component" value="Unassembled WGS sequence"/>
</dbReference>
<dbReference type="EMBL" id="LPXO01000005">
    <property type="protein sequence ID" value="KUF10852.1"/>
    <property type="molecule type" value="Genomic_DNA"/>
</dbReference>
<dbReference type="GO" id="GO:0008840">
    <property type="term" value="F:4-hydroxy-tetrahydrodipicolinate synthase activity"/>
    <property type="evidence" value="ECO:0007669"/>
    <property type="project" value="TreeGrafter"/>
</dbReference>
<comment type="similarity">
    <text evidence="1 3">Belongs to the DapA family.</text>
</comment>
<comment type="caution">
    <text evidence="5">The sequence shown here is derived from an EMBL/GenBank/DDBJ whole genome shotgun (WGS) entry which is preliminary data.</text>
</comment>
<dbReference type="STRING" id="1685382.AVJ23_10465"/>
<dbReference type="GO" id="GO:0005829">
    <property type="term" value="C:cytosol"/>
    <property type="evidence" value="ECO:0007669"/>
    <property type="project" value="TreeGrafter"/>
</dbReference>
<evidence type="ECO:0000256" key="3">
    <source>
        <dbReference type="PIRNR" id="PIRNR001365"/>
    </source>
</evidence>
<dbReference type="PANTHER" id="PTHR12128">
    <property type="entry name" value="DIHYDRODIPICOLINATE SYNTHASE"/>
    <property type="match status" value="1"/>
</dbReference>
<dbReference type="InterPro" id="IPR002220">
    <property type="entry name" value="DapA-like"/>
</dbReference>
<evidence type="ECO:0000313" key="6">
    <source>
        <dbReference type="Proteomes" id="UP000054396"/>
    </source>
</evidence>
<dbReference type="SMART" id="SM01130">
    <property type="entry name" value="DHDPS"/>
    <property type="match status" value="1"/>
</dbReference>
<dbReference type="PANTHER" id="PTHR12128:SF66">
    <property type="entry name" value="4-HYDROXY-2-OXOGLUTARATE ALDOLASE, MITOCHONDRIAL"/>
    <property type="match status" value="1"/>
</dbReference>
<sequence length="305" mass="32876">MGQTMNRPLKGILPIVPTPFGADGQADEPSLKRVTVHAIEAGAAALVYPGVASEDLFLSADERRSCLGLVTRLAAGRVPVIAGVNSADPAEMVEITRMAVEHGADGIMAMAVPAMADQAGTWFARIAEALGPDRPIILQNLFKPRGADLSAEEMLKLAAEVPAIRYVKEEGIPSGPKVSRLVAGCGPDLDGVIGGGGARYLLEELDRGAIATMPAIELLELHVALYRAYVAHDRKEALRLYERSLPLLLIQAPYRMRLTKLILKSRGLIECDDVREPLPEMDAELKELALELYERTVQVPEMADA</sequence>
<keyword evidence="6" id="KW-1185">Reference proteome</keyword>
<evidence type="ECO:0008006" key="7">
    <source>
        <dbReference type="Google" id="ProtNLM"/>
    </source>
</evidence>
<keyword evidence="2 3" id="KW-0456">Lyase</keyword>
<evidence type="ECO:0000256" key="1">
    <source>
        <dbReference type="ARBA" id="ARBA00007592"/>
    </source>
</evidence>
<dbReference type="InterPro" id="IPR013785">
    <property type="entry name" value="Aldolase_TIM"/>
</dbReference>
<dbReference type="CDD" id="cd00408">
    <property type="entry name" value="DHDPS-like"/>
    <property type="match status" value="1"/>
</dbReference>
<dbReference type="Pfam" id="PF00701">
    <property type="entry name" value="DHDPS"/>
    <property type="match status" value="1"/>
</dbReference>
<gene>
    <name evidence="5" type="ORF">AVJ23_10465</name>
</gene>
<accession>A0A0W7WJZ4</accession>
<evidence type="ECO:0000313" key="5">
    <source>
        <dbReference type="EMBL" id="KUF10852.1"/>
    </source>
</evidence>
<name>A0A0W7WJZ4_9RHOB</name>
<dbReference type="PRINTS" id="PR00146">
    <property type="entry name" value="DHPICSNTHASE"/>
</dbReference>
<dbReference type="Gene3D" id="3.20.20.70">
    <property type="entry name" value="Aldolase class I"/>
    <property type="match status" value="1"/>
</dbReference>
<dbReference type="PIRSF" id="PIRSF001365">
    <property type="entry name" value="DHDPS"/>
    <property type="match status" value="1"/>
</dbReference>